<evidence type="ECO:0000256" key="1">
    <source>
        <dbReference type="SAM" id="MobiDB-lite"/>
    </source>
</evidence>
<accession>A0ABR3ELY5</accession>
<feature type="region of interest" description="Disordered" evidence="1">
    <location>
        <begin position="119"/>
        <end position="155"/>
    </location>
</feature>
<keyword evidence="3" id="KW-1185">Reference proteome</keyword>
<protein>
    <submittedName>
        <fullName evidence="2">Uncharacterized protein</fullName>
    </submittedName>
</protein>
<comment type="caution">
    <text evidence="2">The sequence shown here is derived from an EMBL/GenBank/DDBJ whole genome shotgun (WGS) entry which is preliminary data.</text>
</comment>
<feature type="region of interest" description="Disordered" evidence="1">
    <location>
        <begin position="192"/>
        <end position="230"/>
    </location>
</feature>
<sequence length="509" mass="53964">LRLEFTMLLENRALVALLVLGIGVMNALLSAASALFEARKLAVGFAVGSALCALVTPPSKAIRDVEQPDVSTEVRRVDPPRQADTVSSLEYDPVVTTGVERATQPGLRRRVSLAHIGIEVEPPSPTASDEDYDEDHTPVPGGSSNHGYSAPPYYPASSNLRYTHFAPPPHQQPGYLTPDRSPLDLAPIGIEVEPIGIDVEPPSPTTSDEDSDEDCTPVPGGSSNHGHPAPPCDVQHTHFVPPPHQQPGWLTPNRSPLDLAPIFIFSTEPSPPTEPRVIPGHVQAARSSRVSSLSATPVNGFRSGASATAPAPPHIYATGQFPVGFMSQVFTPRSVPIPCPLSPPDSDEDTDRESTTSSRSNLFNSLNGGGRAFDILGATPKLLGEPGLGGLSPSLVSSPERSLPPEVASLRRSDLYAGTTPILKASSIRNGSDDDDDEDAFDTQTNENTLVNAASVARTGRTGRDVRVGVAGGPVWRPFKGDGLGDLFKSRERLVDGAKAIKHSRLHCN</sequence>
<proteinExistence type="predicted"/>
<gene>
    <name evidence="2" type="ORF">V5O48_018157</name>
</gene>
<feature type="non-terminal residue" evidence="2">
    <location>
        <position position="1"/>
    </location>
</feature>
<evidence type="ECO:0000313" key="3">
    <source>
        <dbReference type="Proteomes" id="UP001465976"/>
    </source>
</evidence>
<dbReference type="Proteomes" id="UP001465976">
    <property type="component" value="Unassembled WGS sequence"/>
</dbReference>
<name>A0ABR3ELY5_9AGAR</name>
<evidence type="ECO:0000313" key="2">
    <source>
        <dbReference type="EMBL" id="KAL0563904.1"/>
    </source>
</evidence>
<dbReference type="EMBL" id="JBAHYK010003117">
    <property type="protein sequence ID" value="KAL0563904.1"/>
    <property type="molecule type" value="Genomic_DNA"/>
</dbReference>
<reference evidence="2 3" key="1">
    <citation type="submission" date="2024-02" db="EMBL/GenBank/DDBJ databases">
        <title>A draft genome for the cacao thread blight pathogen Marasmius crinis-equi.</title>
        <authorList>
            <person name="Cohen S.P."/>
            <person name="Baruah I.K."/>
            <person name="Amoako-Attah I."/>
            <person name="Bukari Y."/>
            <person name="Meinhardt L.W."/>
            <person name="Bailey B.A."/>
        </authorList>
    </citation>
    <scope>NUCLEOTIDE SEQUENCE [LARGE SCALE GENOMIC DNA]</scope>
    <source>
        <strain evidence="2 3">GH-76</strain>
    </source>
</reference>
<organism evidence="2 3">
    <name type="scientific">Marasmius crinis-equi</name>
    <dbReference type="NCBI Taxonomy" id="585013"/>
    <lineage>
        <taxon>Eukaryota</taxon>
        <taxon>Fungi</taxon>
        <taxon>Dikarya</taxon>
        <taxon>Basidiomycota</taxon>
        <taxon>Agaricomycotina</taxon>
        <taxon>Agaricomycetes</taxon>
        <taxon>Agaricomycetidae</taxon>
        <taxon>Agaricales</taxon>
        <taxon>Marasmiineae</taxon>
        <taxon>Marasmiaceae</taxon>
        <taxon>Marasmius</taxon>
    </lineage>
</organism>
<feature type="region of interest" description="Disordered" evidence="1">
    <location>
        <begin position="336"/>
        <end position="363"/>
    </location>
</feature>